<dbReference type="Proteomes" id="UP000076447">
    <property type="component" value="Unassembled WGS sequence"/>
</dbReference>
<evidence type="ECO:0000313" key="4">
    <source>
        <dbReference type="Proteomes" id="UP000076447"/>
    </source>
</evidence>
<evidence type="ECO:0000313" key="2">
    <source>
        <dbReference type="EMBL" id="KZM34064.1"/>
    </source>
</evidence>
<dbReference type="AlphaFoldDB" id="A0A163QE10"/>
<reference evidence="3 5" key="2">
    <citation type="submission" date="2016-06" db="EMBL/GenBank/DDBJ databases">
        <title>Genome sequence of Oerskovia enterophila DSM 43852.</title>
        <authorList>
            <person name="Poehlein A."/>
            <person name="Jag V."/>
            <person name="Bengelsdorf F.R."/>
            <person name="Daniel R."/>
            <person name="Duerre P."/>
        </authorList>
    </citation>
    <scope>NUCLEOTIDE SEQUENCE [LARGE SCALE GENOMIC DNA]</scope>
    <source>
        <strain evidence="3 5">DSM 43852</strain>
    </source>
</reference>
<evidence type="ECO:0000313" key="5">
    <source>
        <dbReference type="Proteomes" id="UP000093412"/>
    </source>
</evidence>
<protein>
    <submittedName>
        <fullName evidence="2">Uncharacterized protein</fullName>
    </submittedName>
</protein>
<accession>A0A163QE10</accession>
<keyword evidence="1" id="KW-0472">Membrane</keyword>
<keyword evidence="1" id="KW-0812">Transmembrane</keyword>
<sequence length="52" mass="5996">MYGWIFRHLPGNRFAKVVQSLILVAAVVLVLFTWVFPWVAETFNVNGDPNFD</sequence>
<organism evidence="2 4">
    <name type="scientific">Oerskovia enterophila</name>
    <dbReference type="NCBI Taxonomy" id="43678"/>
    <lineage>
        <taxon>Bacteria</taxon>
        <taxon>Bacillati</taxon>
        <taxon>Actinomycetota</taxon>
        <taxon>Actinomycetes</taxon>
        <taxon>Micrococcales</taxon>
        <taxon>Cellulomonadaceae</taxon>
        <taxon>Oerskovia</taxon>
    </lineage>
</organism>
<evidence type="ECO:0000313" key="3">
    <source>
        <dbReference type="EMBL" id="OCI31823.1"/>
    </source>
</evidence>
<dbReference type="EMBL" id="LRIE01000082">
    <property type="protein sequence ID" value="KZM34064.1"/>
    <property type="molecule type" value="Genomic_DNA"/>
</dbReference>
<dbReference type="RefSeq" id="WP_169834197.1">
    <property type="nucleotide sequence ID" value="NZ_JBEPRG010000005.1"/>
</dbReference>
<reference evidence="2 4" key="1">
    <citation type="submission" date="2016-01" db="EMBL/GenBank/DDBJ databases">
        <title>Genome sequence of Oerskovia enterophila VJag, an agar and cellulose degrading bacterium.</title>
        <authorList>
            <person name="Poehlein A."/>
            <person name="Jag V."/>
            <person name="Bengelsdorf F."/>
            <person name="Duerre P."/>
            <person name="Daniel R."/>
        </authorList>
    </citation>
    <scope>NUCLEOTIDE SEQUENCE [LARGE SCALE GENOMIC DNA]</scope>
    <source>
        <strain evidence="2 4">VJag</strain>
    </source>
</reference>
<dbReference type="PATRIC" id="fig|43678.3.peg.3374"/>
<feature type="transmembrane region" description="Helical" evidence="1">
    <location>
        <begin position="21"/>
        <end position="40"/>
    </location>
</feature>
<name>A0A163QE10_9CELL</name>
<keyword evidence="5" id="KW-1185">Reference proteome</keyword>
<gene>
    <name evidence="3" type="ORF">OERS_14960</name>
    <name evidence="2" type="ORF">OJAG_32160</name>
</gene>
<keyword evidence="1" id="KW-1133">Transmembrane helix</keyword>
<evidence type="ECO:0000256" key="1">
    <source>
        <dbReference type="SAM" id="Phobius"/>
    </source>
</evidence>
<dbReference type="EMBL" id="MAQA01000013">
    <property type="protein sequence ID" value="OCI31823.1"/>
    <property type="molecule type" value="Genomic_DNA"/>
</dbReference>
<comment type="caution">
    <text evidence="2">The sequence shown here is derived from an EMBL/GenBank/DDBJ whole genome shotgun (WGS) entry which is preliminary data.</text>
</comment>
<dbReference type="Proteomes" id="UP000093412">
    <property type="component" value="Unassembled WGS sequence"/>
</dbReference>
<proteinExistence type="predicted"/>